<protein>
    <submittedName>
        <fullName evidence="1">Uncharacterized protein</fullName>
    </submittedName>
</protein>
<dbReference type="EMBL" id="BQXH01000015">
    <property type="protein sequence ID" value="GKS81900.1"/>
    <property type="molecule type" value="Genomic_DNA"/>
</dbReference>
<dbReference type="Proteomes" id="UP001055149">
    <property type="component" value="Unassembled WGS sequence"/>
</dbReference>
<keyword evidence="2" id="KW-1185">Reference proteome</keyword>
<reference evidence="1" key="1">
    <citation type="journal article" date="2022" name="Int. J. Syst. Evol. Microbiol.">
        <title>A novel species of lactic acid bacteria, Ligilactobacillus pabuli sp. nov., isolated from alfalfa silage.</title>
        <authorList>
            <person name="Tohno M."/>
            <person name="Tanizawa Y."/>
            <person name="Sawada H."/>
            <person name="Sakamoto M."/>
            <person name="Ohkuma M."/>
            <person name="Kobayashi H."/>
        </authorList>
    </citation>
    <scope>NUCLEOTIDE SEQUENCE</scope>
    <source>
        <strain evidence="1">AF129</strain>
    </source>
</reference>
<name>A0ABQ5JME5_9LACO</name>
<gene>
    <name evidence="1" type="ORF">LPAF129_15860</name>
</gene>
<evidence type="ECO:0000313" key="2">
    <source>
        <dbReference type="Proteomes" id="UP001055149"/>
    </source>
</evidence>
<organism evidence="1 2">
    <name type="scientific">Ligilactobacillus pabuli</name>
    <dbReference type="NCBI Taxonomy" id="2886039"/>
    <lineage>
        <taxon>Bacteria</taxon>
        <taxon>Bacillati</taxon>
        <taxon>Bacillota</taxon>
        <taxon>Bacilli</taxon>
        <taxon>Lactobacillales</taxon>
        <taxon>Lactobacillaceae</taxon>
        <taxon>Ligilactobacillus</taxon>
    </lineage>
</organism>
<proteinExistence type="predicted"/>
<comment type="caution">
    <text evidence="1">The sequence shown here is derived from an EMBL/GenBank/DDBJ whole genome shotgun (WGS) entry which is preliminary data.</text>
</comment>
<evidence type="ECO:0000313" key="1">
    <source>
        <dbReference type="EMBL" id="GKS81900.1"/>
    </source>
</evidence>
<dbReference type="RefSeq" id="WP_244055819.1">
    <property type="nucleotide sequence ID" value="NZ_BQXH01000015.1"/>
</dbReference>
<sequence length="68" mass="7945">MDKVVDQFNIGKYTILYLKKNASLVRTRYTKYKIRGVEYDPVPVTDVQDAIAINRNDEDLIGEFVEYV</sequence>
<accession>A0ABQ5JME5</accession>